<proteinExistence type="inferred from homology"/>
<dbReference type="GO" id="GO:0030150">
    <property type="term" value="P:protein import into mitochondrial matrix"/>
    <property type="evidence" value="ECO:0007669"/>
    <property type="project" value="TreeGrafter"/>
</dbReference>
<dbReference type="InterPro" id="IPR032710">
    <property type="entry name" value="NTF2-like_dom_sf"/>
</dbReference>
<dbReference type="GO" id="GO:0051087">
    <property type="term" value="F:protein-folding chaperone binding"/>
    <property type="evidence" value="ECO:0007669"/>
    <property type="project" value="TreeGrafter"/>
</dbReference>
<reference evidence="8" key="1">
    <citation type="thesis" date="2020" institute="ProQuest LLC" country="789 East Eisenhower Parkway, Ann Arbor, MI, USA">
        <title>Comparative Genomics and Chromosome Evolution.</title>
        <authorList>
            <person name="Mudd A.B."/>
        </authorList>
    </citation>
    <scope>NUCLEOTIDE SEQUENCE</scope>
    <source>
        <strain evidence="8">HN-11 Male</strain>
        <tissue evidence="8">Kidney and liver</tissue>
    </source>
</reference>
<dbReference type="SUPFAM" id="SSF54427">
    <property type="entry name" value="NTF2-like"/>
    <property type="match status" value="1"/>
</dbReference>
<dbReference type="Gene3D" id="3.10.450.240">
    <property type="match status" value="1"/>
</dbReference>
<dbReference type="OrthoDB" id="10265990at2759"/>
<dbReference type="PANTHER" id="PTHR10721">
    <property type="entry name" value="MITOCHONDRIAL IMPORT INNER MEMBRANE TRANSLOCASE SUBUNIT TIM44"/>
    <property type="match status" value="1"/>
</dbReference>
<gene>
    <name evidence="8" type="ORF">GDO78_013790</name>
</gene>
<evidence type="ECO:0000256" key="4">
    <source>
        <dbReference type="ARBA" id="ARBA00022946"/>
    </source>
</evidence>
<evidence type="ECO:0000313" key="9">
    <source>
        <dbReference type="Proteomes" id="UP000770717"/>
    </source>
</evidence>
<protein>
    <recommendedName>
        <fullName evidence="7">Tim44-like domain-containing protein</fullName>
    </recommendedName>
</protein>
<comment type="caution">
    <text evidence="8">The sequence shown here is derived from an EMBL/GenBank/DDBJ whole genome shotgun (WGS) entry which is preliminary data.</text>
</comment>
<evidence type="ECO:0000259" key="7">
    <source>
        <dbReference type="Pfam" id="PF04280"/>
    </source>
</evidence>
<dbReference type="Pfam" id="PF04280">
    <property type="entry name" value="Tim44"/>
    <property type="match status" value="1"/>
</dbReference>
<dbReference type="GO" id="GO:0005743">
    <property type="term" value="C:mitochondrial inner membrane"/>
    <property type="evidence" value="ECO:0007669"/>
    <property type="project" value="UniProtKB-SubCell"/>
</dbReference>
<evidence type="ECO:0000256" key="5">
    <source>
        <dbReference type="ARBA" id="ARBA00023128"/>
    </source>
</evidence>
<sequence>MGLHFHSKVLDIDNIDLAMGKMMEQGPVLIITFQAQLVMVLKNQKGEVVEGDQDKVLRMLYVWALCRDQDELNPYAAWRLLDISSSGSEQIL</sequence>
<comment type="subcellular location">
    <subcellularLocation>
        <location evidence="1">Mitochondrion inner membrane</location>
    </subcellularLocation>
</comment>
<evidence type="ECO:0000256" key="3">
    <source>
        <dbReference type="ARBA" id="ARBA00022792"/>
    </source>
</evidence>
<feature type="domain" description="Tim44-like" evidence="7">
    <location>
        <begin position="2"/>
        <end position="83"/>
    </location>
</feature>
<name>A0A8J6ELS0_ELECQ</name>
<accession>A0A8J6ELS0</accession>
<dbReference type="Proteomes" id="UP000770717">
    <property type="component" value="Unassembled WGS sequence"/>
</dbReference>
<evidence type="ECO:0000256" key="1">
    <source>
        <dbReference type="ARBA" id="ARBA00004273"/>
    </source>
</evidence>
<dbReference type="AlphaFoldDB" id="A0A8J6ELS0"/>
<dbReference type="InterPro" id="IPR039544">
    <property type="entry name" value="Tim44-like"/>
</dbReference>
<organism evidence="8 9">
    <name type="scientific">Eleutherodactylus coqui</name>
    <name type="common">Puerto Rican coqui</name>
    <dbReference type="NCBI Taxonomy" id="57060"/>
    <lineage>
        <taxon>Eukaryota</taxon>
        <taxon>Metazoa</taxon>
        <taxon>Chordata</taxon>
        <taxon>Craniata</taxon>
        <taxon>Vertebrata</taxon>
        <taxon>Euteleostomi</taxon>
        <taxon>Amphibia</taxon>
        <taxon>Batrachia</taxon>
        <taxon>Anura</taxon>
        <taxon>Neobatrachia</taxon>
        <taxon>Hyloidea</taxon>
        <taxon>Eleutherodactylidae</taxon>
        <taxon>Eleutherodactylinae</taxon>
        <taxon>Eleutherodactylus</taxon>
        <taxon>Eleutherodactylus</taxon>
    </lineage>
</organism>
<dbReference type="InterPro" id="IPR007379">
    <property type="entry name" value="Tim44-like_dom"/>
</dbReference>
<keyword evidence="6" id="KW-0472">Membrane</keyword>
<comment type="similarity">
    <text evidence="2">Belongs to the Tim44 family.</text>
</comment>
<keyword evidence="9" id="KW-1185">Reference proteome</keyword>
<evidence type="ECO:0000256" key="2">
    <source>
        <dbReference type="ARBA" id="ARBA00009597"/>
    </source>
</evidence>
<dbReference type="EMBL" id="WNTK01000117">
    <property type="protein sequence ID" value="KAG9471672.1"/>
    <property type="molecule type" value="Genomic_DNA"/>
</dbReference>
<dbReference type="PANTHER" id="PTHR10721:SF1">
    <property type="entry name" value="MITOCHONDRIAL IMPORT INNER MEMBRANE TRANSLOCASE SUBUNIT TIM44"/>
    <property type="match status" value="1"/>
</dbReference>
<evidence type="ECO:0000313" key="8">
    <source>
        <dbReference type="EMBL" id="KAG9471672.1"/>
    </source>
</evidence>
<evidence type="ECO:0000256" key="6">
    <source>
        <dbReference type="ARBA" id="ARBA00023136"/>
    </source>
</evidence>
<keyword evidence="5" id="KW-0496">Mitochondrion</keyword>
<keyword evidence="4" id="KW-0809">Transit peptide</keyword>
<keyword evidence="3" id="KW-0999">Mitochondrion inner membrane</keyword>